<organism evidence="3">
    <name type="scientific">Sesamum calycinum</name>
    <dbReference type="NCBI Taxonomy" id="2727403"/>
    <lineage>
        <taxon>Eukaryota</taxon>
        <taxon>Viridiplantae</taxon>
        <taxon>Streptophyta</taxon>
        <taxon>Embryophyta</taxon>
        <taxon>Tracheophyta</taxon>
        <taxon>Spermatophyta</taxon>
        <taxon>Magnoliopsida</taxon>
        <taxon>eudicotyledons</taxon>
        <taxon>Gunneridae</taxon>
        <taxon>Pentapetalae</taxon>
        <taxon>asterids</taxon>
        <taxon>lamiids</taxon>
        <taxon>Lamiales</taxon>
        <taxon>Pedaliaceae</taxon>
        <taxon>Sesamum</taxon>
    </lineage>
</organism>
<dbReference type="AlphaFoldDB" id="A0AAW2P8G0"/>
<dbReference type="PANTHER" id="PTHR12709">
    <property type="entry name" value="DNA-DIRECTED RNA POLYMERASE II, III"/>
    <property type="match status" value="1"/>
</dbReference>
<comment type="function">
    <text evidence="2">DNA-dependent RNA polymerase which catalyzes the transcription of DNA into RNA using the four ribonucleoside triphosphates as substrates.</text>
</comment>
<dbReference type="PANTHER" id="PTHR12709:SF5">
    <property type="entry name" value="DNA-DIRECTED RNA POLYMERASE I SUBUNIT RPA43"/>
    <property type="match status" value="1"/>
</dbReference>
<dbReference type="InterPro" id="IPR045113">
    <property type="entry name" value="Rpb7-like"/>
</dbReference>
<dbReference type="GO" id="GO:0006362">
    <property type="term" value="P:transcription elongation by RNA polymerase I"/>
    <property type="evidence" value="ECO:0007669"/>
    <property type="project" value="TreeGrafter"/>
</dbReference>
<reference evidence="3" key="1">
    <citation type="submission" date="2020-06" db="EMBL/GenBank/DDBJ databases">
        <authorList>
            <person name="Li T."/>
            <person name="Hu X."/>
            <person name="Zhang T."/>
            <person name="Song X."/>
            <person name="Zhang H."/>
            <person name="Dai N."/>
            <person name="Sheng W."/>
            <person name="Hou X."/>
            <person name="Wei L."/>
        </authorList>
    </citation>
    <scope>NUCLEOTIDE SEQUENCE</scope>
    <source>
        <strain evidence="3">KEN8</strain>
        <tissue evidence="3">Leaf</tissue>
    </source>
</reference>
<dbReference type="GO" id="GO:0006352">
    <property type="term" value="P:DNA-templated transcription initiation"/>
    <property type="evidence" value="ECO:0007669"/>
    <property type="project" value="UniProtKB-UniRule"/>
</dbReference>
<keyword evidence="2" id="KW-0804">Transcription</keyword>
<dbReference type="GO" id="GO:0005736">
    <property type="term" value="C:RNA polymerase I complex"/>
    <property type="evidence" value="ECO:0007669"/>
    <property type="project" value="TreeGrafter"/>
</dbReference>
<keyword evidence="2" id="KW-0240">DNA-directed RNA polymerase</keyword>
<accession>A0AAW2P8G0</accession>
<name>A0AAW2P8G0_9LAMI</name>
<protein>
    <recommendedName>
        <fullName evidence="2">DNA-directed RNA polymerase subunit</fullName>
    </recommendedName>
</protein>
<gene>
    <name evidence="3" type="ORF">Scaly_1566800</name>
</gene>
<dbReference type="SUPFAM" id="SSF50249">
    <property type="entry name" value="Nucleic acid-binding proteins"/>
    <property type="match status" value="1"/>
</dbReference>
<dbReference type="InterPro" id="IPR012340">
    <property type="entry name" value="NA-bd_OB-fold"/>
</dbReference>
<reference evidence="3" key="2">
    <citation type="journal article" date="2024" name="Plant">
        <title>Genomic evolution and insights into agronomic trait innovations of Sesamum species.</title>
        <authorList>
            <person name="Miao H."/>
            <person name="Wang L."/>
            <person name="Qu L."/>
            <person name="Liu H."/>
            <person name="Sun Y."/>
            <person name="Le M."/>
            <person name="Wang Q."/>
            <person name="Wei S."/>
            <person name="Zheng Y."/>
            <person name="Lin W."/>
            <person name="Duan Y."/>
            <person name="Cao H."/>
            <person name="Xiong S."/>
            <person name="Wang X."/>
            <person name="Wei L."/>
            <person name="Li C."/>
            <person name="Ma Q."/>
            <person name="Ju M."/>
            <person name="Zhao R."/>
            <person name="Li G."/>
            <person name="Mu C."/>
            <person name="Tian Q."/>
            <person name="Mei H."/>
            <person name="Zhang T."/>
            <person name="Gao T."/>
            <person name="Zhang H."/>
        </authorList>
    </citation>
    <scope>NUCLEOTIDE SEQUENCE</scope>
    <source>
        <strain evidence="3">KEN8</strain>
    </source>
</reference>
<evidence type="ECO:0000313" key="3">
    <source>
        <dbReference type="EMBL" id="KAL0351781.1"/>
    </source>
</evidence>
<keyword evidence="1 2" id="KW-0539">Nucleus</keyword>
<proteinExistence type="predicted"/>
<dbReference type="EMBL" id="JACGWM010000009">
    <property type="protein sequence ID" value="KAL0351781.1"/>
    <property type="molecule type" value="Genomic_DNA"/>
</dbReference>
<evidence type="ECO:0000256" key="2">
    <source>
        <dbReference type="RuleBase" id="RU369086"/>
    </source>
</evidence>
<comment type="caution">
    <text evidence="3">The sequence shown here is derived from an EMBL/GenBank/DDBJ whole genome shotgun (WGS) entry which is preliminary data.</text>
</comment>
<sequence length="247" mass="28383">MIVYGLNNWADIHLLKPRYSETFEGVVLAYDPNICSNLAKILPGIHPYFGVKLKARLLLFNPKPDMVVEGEVVKITPQSIHAVVLGFSSAFIADEDIRDDFKHKIKRGKEVYVSRTHKKHKIKVGTILRFIVKSDEPELEEIGFEVSILKWNALEWTVNWASFEDSKGFDEEILHISGSLVADHTGCARWLDKNLDEWSQADSTIKKRKSGERDDQKLRSDRSMVQREILPLENDVQAKKAKKRKRT</sequence>
<evidence type="ECO:0000256" key="1">
    <source>
        <dbReference type="ARBA" id="ARBA00023242"/>
    </source>
</evidence>
<comment type="subcellular location">
    <subcellularLocation>
        <location evidence="2">Nucleus</location>
    </subcellularLocation>
</comment>